<feature type="transmembrane region" description="Helical" evidence="1">
    <location>
        <begin position="9"/>
        <end position="30"/>
    </location>
</feature>
<accession>A0ABM8QSC7</accession>
<evidence type="ECO:0000256" key="1">
    <source>
        <dbReference type="SAM" id="Phobius"/>
    </source>
</evidence>
<sequence length="71" mass="7802">MADLRTSALIARGVGVVCIAGGFMLGVYGLEFPNTIWLQTALGLLVTGMMAQGYAMYCSVRWVREQRDSER</sequence>
<keyword evidence="1" id="KW-0472">Membrane</keyword>
<dbReference type="Proteomes" id="UP000675880">
    <property type="component" value="Unassembled WGS sequence"/>
</dbReference>
<keyword evidence="3" id="KW-1185">Reference proteome</keyword>
<dbReference type="EMBL" id="CAJNBJ010000001">
    <property type="protein sequence ID" value="CAE6712675.1"/>
    <property type="molecule type" value="Genomic_DNA"/>
</dbReference>
<name>A0ABM8QSC7_9BACT</name>
<evidence type="ECO:0000313" key="3">
    <source>
        <dbReference type="Proteomes" id="UP000675880"/>
    </source>
</evidence>
<dbReference type="RefSeq" id="WP_213041061.1">
    <property type="nucleotide sequence ID" value="NZ_CAJNBJ010000001.1"/>
</dbReference>
<organism evidence="2 3">
    <name type="scientific">Nitrospira defluvii</name>
    <dbReference type="NCBI Taxonomy" id="330214"/>
    <lineage>
        <taxon>Bacteria</taxon>
        <taxon>Pseudomonadati</taxon>
        <taxon>Nitrospirota</taxon>
        <taxon>Nitrospiria</taxon>
        <taxon>Nitrospirales</taxon>
        <taxon>Nitrospiraceae</taxon>
        <taxon>Nitrospira</taxon>
    </lineage>
</organism>
<protein>
    <recommendedName>
        <fullName evidence="4">DUF2892 domain-containing protein</fullName>
    </recommendedName>
</protein>
<evidence type="ECO:0008006" key="4">
    <source>
        <dbReference type="Google" id="ProtNLM"/>
    </source>
</evidence>
<keyword evidence="1" id="KW-1133">Transmembrane helix</keyword>
<gene>
    <name evidence="2" type="ORF">NSPZN2_11294</name>
</gene>
<comment type="caution">
    <text evidence="2">The sequence shown here is derived from an EMBL/GenBank/DDBJ whole genome shotgun (WGS) entry which is preliminary data.</text>
</comment>
<feature type="transmembrane region" description="Helical" evidence="1">
    <location>
        <begin position="36"/>
        <end position="57"/>
    </location>
</feature>
<reference evidence="2 3" key="1">
    <citation type="submission" date="2021-02" db="EMBL/GenBank/DDBJ databases">
        <authorList>
            <person name="Han P."/>
        </authorList>
    </citation>
    <scope>NUCLEOTIDE SEQUENCE [LARGE SCALE GENOMIC DNA]</scope>
    <source>
        <strain evidence="2">Candidatus Nitrospira sp. ZN2</strain>
    </source>
</reference>
<keyword evidence="1" id="KW-0812">Transmembrane</keyword>
<evidence type="ECO:0000313" key="2">
    <source>
        <dbReference type="EMBL" id="CAE6712675.1"/>
    </source>
</evidence>
<proteinExistence type="predicted"/>